<dbReference type="GO" id="GO:0034028">
    <property type="term" value="F:5-(carboxyamino)imidazole ribonucleotide synthase activity"/>
    <property type="evidence" value="ECO:0007669"/>
    <property type="project" value="UniProtKB-UniRule"/>
</dbReference>
<dbReference type="InterPro" id="IPR011761">
    <property type="entry name" value="ATP-grasp"/>
</dbReference>
<dbReference type="NCBIfam" id="NF004679">
    <property type="entry name" value="PRK06019.1-5"/>
    <property type="match status" value="1"/>
</dbReference>
<comment type="caution">
    <text evidence="7">The sequence shown here is derived from an EMBL/GenBank/DDBJ whole genome shotgun (WGS) entry which is preliminary data.</text>
</comment>
<reference evidence="7" key="1">
    <citation type="submission" date="2021-03" db="EMBL/GenBank/DDBJ databases">
        <title>Taxonomic study of Clostridium polyendosporum from meadow-gley soil under rice.</title>
        <authorList>
            <person name="Kobayashi H."/>
            <person name="Tanizawa Y."/>
            <person name="Yagura M."/>
        </authorList>
    </citation>
    <scope>NUCLEOTIDE SEQUENCE</scope>
    <source>
        <strain evidence="7">JCM 30710</strain>
    </source>
</reference>
<sequence length="395" mass="44258">MFKRKNNVILPPAKIGIIGGGQLGKMLAFEAKRMGYTVIILDPTQNCPAGQVADKQIVGSLHDSNEIRKLAELTDVVTYEFEFVNADVLCELESEGYKIYPSGSTLKKIQNKYIQKSVFSSAGLPVPRFTKINHIEDIEEGIKDFGFPLVLKHCTGGYDGKGNIVIKDKKDIENVKNDLLLEKYEMMIEEFVAFDRELSIVVARSFDGKITYFPVAENTHEDSILKLTKVPAKISDQVEYKIKDIAQKVLEVFDDIGIFCIEIFLTANGEVYINEVAPRPHNSAHYTIEACITSQFEQQLRAITGMPLGSTKLMSPAVMVNVLGKQPIYGEYSVKGVGRILEEEGVYLHFYGKQFVDVKKKIGHITVLDDSLEKAEEKSIIALENLLIEPIKEEI</sequence>
<evidence type="ECO:0000256" key="5">
    <source>
        <dbReference type="RuleBase" id="RU361200"/>
    </source>
</evidence>
<dbReference type="GO" id="GO:0005829">
    <property type="term" value="C:cytosol"/>
    <property type="evidence" value="ECO:0007669"/>
    <property type="project" value="TreeGrafter"/>
</dbReference>
<dbReference type="Gene3D" id="3.30.470.20">
    <property type="entry name" value="ATP-grasp fold, B domain"/>
    <property type="match status" value="1"/>
</dbReference>
<dbReference type="Gene3D" id="3.40.50.20">
    <property type="match status" value="1"/>
</dbReference>
<comment type="function">
    <text evidence="4">Catalyzes the ATP-dependent conversion of 5-aminoimidazole ribonucleotide (AIR) and HCO(3)(-) to N5-carboxyaminoimidazole ribonucleotide (N5-CAIR).</text>
</comment>
<dbReference type="PANTHER" id="PTHR11609">
    <property type="entry name" value="PURINE BIOSYNTHESIS PROTEIN 6/7, PUR6/7"/>
    <property type="match status" value="1"/>
</dbReference>
<dbReference type="GO" id="GO:0005524">
    <property type="term" value="F:ATP binding"/>
    <property type="evidence" value="ECO:0007669"/>
    <property type="project" value="UniProtKB-UniRule"/>
</dbReference>
<feature type="binding site" evidence="4">
    <location>
        <position position="152"/>
    </location>
    <ligand>
        <name>ATP</name>
        <dbReference type="ChEBI" id="CHEBI:30616"/>
    </ligand>
</feature>
<dbReference type="Pfam" id="PF22660">
    <property type="entry name" value="RS_preATP-grasp-like"/>
    <property type="match status" value="1"/>
</dbReference>
<dbReference type="AlphaFoldDB" id="A0A919S0Y6"/>
<dbReference type="NCBIfam" id="TIGR01161">
    <property type="entry name" value="purK"/>
    <property type="match status" value="1"/>
</dbReference>
<dbReference type="RefSeq" id="WP_212903855.1">
    <property type="nucleotide sequence ID" value="NZ_BOPZ01000013.1"/>
</dbReference>
<keyword evidence="3 4" id="KW-0067">ATP-binding</keyword>
<dbReference type="InterPro" id="IPR054350">
    <property type="entry name" value="PurT/PurK_preATP-grasp"/>
</dbReference>
<dbReference type="InterPro" id="IPR005875">
    <property type="entry name" value="PurK"/>
</dbReference>
<feature type="binding site" evidence="4">
    <location>
        <position position="112"/>
    </location>
    <ligand>
        <name>ATP</name>
        <dbReference type="ChEBI" id="CHEBI:30616"/>
    </ligand>
</feature>
<dbReference type="InterPro" id="IPR003135">
    <property type="entry name" value="ATP-grasp_carboxylate-amine"/>
</dbReference>
<dbReference type="GO" id="GO:0046872">
    <property type="term" value="F:metal ion binding"/>
    <property type="evidence" value="ECO:0007669"/>
    <property type="project" value="InterPro"/>
</dbReference>
<evidence type="ECO:0000256" key="1">
    <source>
        <dbReference type="ARBA" id="ARBA00022741"/>
    </source>
</evidence>
<gene>
    <name evidence="4 5 7" type="primary">purK</name>
    <name evidence="7" type="ORF">CPJCM30710_18210</name>
</gene>
<feature type="binding site" evidence="4">
    <location>
        <position position="220"/>
    </location>
    <ligand>
        <name>ATP</name>
        <dbReference type="ChEBI" id="CHEBI:30616"/>
    </ligand>
</feature>
<evidence type="ECO:0000259" key="6">
    <source>
        <dbReference type="PROSITE" id="PS50975"/>
    </source>
</evidence>
<keyword evidence="8" id="KW-1185">Reference proteome</keyword>
<dbReference type="Gene3D" id="3.30.1490.20">
    <property type="entry name" value="ATP-grasp fold, A domain"/>
    <property type="match status" value="1"/>
</dbReference>
<dbReference type="InterPro" id="IPR011054">
    <property type="entry name" value="Rudment_hybrid_motif"/>
</dbReference>
<dbReference type="SUPFAM" id="SSF56059">
    <property type="entry name" value="Glutathione synthetase ATP-binding domain-like"/>
    <property type="match status" value="1"/>
</dbReference>
<dbReference type="GO" id="GO:0004638">
    <property type="term" value="F:phosphoribosylaminoimidazole carboxylase activity"/>
    <property type="evidence" value="ECO:0007669"/>
    <property type="project" value="InterPro"/>
</dbReference>
<evidence type="ECO:0000256" key="2">
    <source>
        <dbReference type="ARBA" id="ARBA00022755"/>
    </source>
</evidence>
<dbReference type="NCBIfam" id="NF004675">
    <property type="entry name" value="PRK06019.1-1"/>
    <property type="match status" value="1"/>
</dbReference>
<evidence type="ECO:0000313" key="8">
    <source>
        <dbReference type="Proteomes" id="UP000679179"/>
    </source>
</evidence>
<dbReference type="PANTHER" id="PTHR11609:SF5">
    <property type="entry name" value="PHOSPHORIBOSYLAMINOIMIDAZOLE CARBOXYLASE"/>
    <property type="match status" value="1"/>
</dbReference>
<dbReference type="InterPro" id="IPR013815">
    <property type="entry name" value="ATP_grasp_subdomain_1"/>
</dbReference>
<dbReference type="PROSITE" id="PS50975">
    <property type="entry name" value="ATP_GRASP"/>
    <property type="match status" value="1"/>
</dbReference>
<feature type="binding site" evidence="4">
    <location>
        <begin position="189"/>
        <end position="192"/>
    </location>
    <ligand>
        <name>ATP</name>
        <dbReference type="ChEBI" id="CHEBI:30616"/>
    </ligand>
</feature>
<evidence type="ECO:0000256" key="4">
    <source>
        <dbReference type="HAMAP-Rule" id="MF_01928"/>
    </source>
</evidence>
<feature type="binding site" evidence="4">
    <location>
        <position position="197"/>
    </location>
    <ligand>
        <name>ATP</name>
        <dbReference type="ChEBI" id="CHEBI:30616"/>
    </ligand>
</feature>
<dbReference type="EMBL" id="BOPZ01000013">
    <property type="protein sequence ID" value="GIM29155.1"/>
    <property type="molecule type" value="Genomic_DNA"/>
</dbReference>
<name>A0A919S0Y6_9CLOT</name>
<dbReference type="Pfam" id="PF17769">
    <property type="entry name" value="PurK_C"/>
    <property type="match status" value="1"/>
</dbReference>
<organism evidence="7 8">
    <name type="scientific">Clostridium polyendosporum</name>
    <dbReference type="NCBI Taxonomy" id="69208"/>
    <lineage>
        <taxon>Bacteria</taxon>
        <taxon>Bacillati</taxon>
        <taxon>Bacillota</taxon>
        <taxon>Clostridia</taxon>
        <taxon>Eubacteriales</taxon>
        <taxon>Clostridiaceae</taxon>
        <taxon>Clostridium</taxon>
    </lineage>
</organism>
<dbReference type="InterPro" id="IPR040686">
    <property type="entry name" value="PurK_C"/>
</dbReference>
<keyword evidence="4 5" id="KW-0436">Ligase</keyword>
<dbReference type="SUPFAM" id="SSF51246">
    <property type="entry name" value="Rudiment single hybrid motif"/>
    <property type="match status" value="1"/>
</dbReference>
<keyword evidence="2 4" id="KW-0658">Purine biosynthesis</keyword>
<keyword evidence="1 4" id="KW-0547">Nucleotide-binding</keyword>
<dbReference type="Proteomes" id="UP000679179">
    <property type="component" value="Unassembled WGS sequence"/>
</dbReference>
<evidence type="ECO:0000256" key="3">
    <source>
        <dbReference type="ARBA" id="ARBA00022840"/>
    </source>
</evidence>
<feature type="binding site" evidence="4">
    <location>
        <begin position="274"/>
        <end position="275"/>
    </location>
    <ligand>
        <name>ATP</name>
        <dbReference type="ChEBI" id="CHEBI:30616"/>
    </ligand>
</feature>
<accession>A0A919S0Y6</accession>
<dbReference type="SUPFAM" id="SSF52440">
    <property type="entry name" value="PreATP-grasp domain"/>
    <property type="match status" value="1"/>
</dbReference>
<comment type="pathway">
    <text evidence="4 5">Purine metabolism; IMP biosynthesis via de novo pathway; 5-amino-1-(5-phospho-D-ribosyl)imidazole-4-carboxylate from 5-amino-1-(5-phospho-D-ribosyl)imidazole (N5-CAIR route): step 1/2.</text>
</comment>
<feature type="domain" description="ATP-grasp" evidence="6">
    <location>
        <begin position="116"/>
        <end position="304"/>
    </location>
</feature>
<comment type="subunit">
    <text evidence="4 5">Homodimer.</text>
</comment>
<dbReference type="EC" id="6.3.4.18" evidence="4 5"/>
<comment type="similarity">
    <text evidence="4 5">Belongs to the PurK/PurT family.</text>
</comment>
<proteinExistence type="inferred from homology"/>
<protein>
    <recommendedName>
        <fullName evidence="4 5">N5-carboxyaminoimidazole ribonucleotide synthase</fullName>
        <shortName evidence="4 5">N5-CAIR synthase</shortName>
        <ecNumber evidence="4 5">6.3.4.18</ecNumber>
    </recommendedName>
    <alternativeName>
        <fullName evidence="4 5">5-(carboxyamino)imidazole ribonucleotide synthetase</fullName>
    </alternativeName>
</protein>
<dbReference type="InterPro" id="IPR016185">
    <property type="entry name" value="PreATP-grasp_dom_sf"/>
</dbReference>
<dbReference type="GO" id="GO:0006189">
    <property type="term" value="P:'de novo' IMP biosynthetic process"/>
    <property type="evidence" value="ECO:0007669"/>
    <property type="project" value="UniProtKB-UniRule"/>
</dbReference>
<comment type="function">
    <text evidence="5">Catalyzes the ATP-dependent conversion of 5-aminoimidazole ribonucleotide (AIR) and HCO(3)- to N5-carboxyaminoimidazole ribonucleotide (N5-CAIR).</text>
</comment>
<dbReference type="HAMAP" id="MF_01928">
    <property type="entry name" value="PurK"/>
    <property type="match status" value="1"/>
</dbReference>
<comment type="caution">
    <text evidence="4">Lacks conserved residue(s) required for the propagation of feature annotation.</text>
</comment>
<evidence type="ECO:0000313" key="7">
    <source>
        <dbReference type="EMBL" id="GIM29155.1"/>
    </source>
</evidence>
<dbReference type="Pfam" id="PF02222">
    <property type="entry name" value="ATP-grasp"/>
    <property type="match status" value="1"/>
</dbReference>
<comment type="catalytic activity">
    <reaction evidence="4 5">
        <text>5-amino-1-(5-phospho-beta-D-ribosyl)imidazole + hydrogencarbonate + ATP = 5-carboxyamino-1-(5-phospho-D-ribosyl)imidazole + ADP + phosphate + 2 H(+)</text>
        <dbReference type="Rhea" id="RHEA:19317"/>
        <dbReference type="ChEBI" id="CHEBI:15378"/>
        <dbReference type="ChEBI" id="CHEBI:17544"/>
        <dbReference type="ChEBI" id="CHEBI:30616"/>
        <dbReference type="ChEBI" id="CHEBI:43474"/>
        <dbReference type="ChEBI" id="CHEBI:58730"/>
        <dbReference type="ChEBI" id="CHEBI:137981"/>
        <dbReference type="ChEBI" id="CHEBI:456216"/>
        <dbReference type="EC" id="6.3.4.18"/>
    </reaction>
</comment>